<dbReference type="AlphaFoldDB" id="A0A9E7I265"/>
<feature type="region of interest" description="Disordered" evidence="1">
    <location>
        <begin position="1"/>
        <end position="47"/>
    </location>
</feature>
<keyword evidence="3" id="KW-1185">Reference proteome</keyword>
<reference evidence="2" key="1">
    <citation type="submission" date="2022-05" db="EMBL/GenBank/DDBJ databases">
        <title>The Musa troglodytarum L. genome provides insights into the mechanism of non-climacteric behaviour and enrichment of carotenoids.</title>
        <authorList>
            <person name="Wang J."/>
        </authorList>
    </citation>
    <scope>NUCLEOTIDE SEQUENCE</scope>
    <source>
        <tissue evidence="2">Leaf</tissue>
    </source>
</reference>
<dbReference type="Proteomes" id="UP001055439">
    <property type="component" value="Chromosome 8"/>
</dbReference>
<gene>
    <name evidence="2" type="ORF">MUK42_34334</name>
</gene>
<evidence type="ECO:0000256" key="1">
    <source>
        <dbReference type="SAM" id="MobiDB-lite"/>
    </source>
</evidence>
<protein>
    <submittedName>
        <fullName evidence="2">Uncharacterized protein</fullName>
    </submittedName>
</protein>
<dbReference type="OrthoDB" id="10575249at2759"/>
<evidence type="ECO:0000313" key="3">
    <source>
        <dbReference type="Proteomes" id="UP001055439"/>
    </source>
</evidence>
<name>A0A9E7I265_9LILI</name>
<dbReference type="EMBL" id="CP097510">
    <property type="protein sequence ID" value="URE41263.1"/>
    <property type="molecule type" value="Genomic_DNA"/>
</dbReference>
<feature type="compositionally biased region" description="Basic and acidic residues" evidence="1">
    <location>
        <begin position="28"/>
        <end position="39"/>
    </location>
</feature>
<proteinExistence type="predicted"/>
<sequence>MRTRPRDDDNASSSMWPRQSRGASSSHSDSKPGRDDAREFLAYQMSPESNRLELNASTLDL</sequence>
<organism evidence="2 3">
    <name type="scientific">Musa troglodytarum</name>
    <name type="common">fe'i banana</name>
    <dbReference type="NCBI Taxonomy" id="320322"/>
    <lineage>
        <taxon>Eukaryota</taxon>
        <taxon>Viridiplantae</taxon>
        <taxon>Streptophyta</taxon>
        <taxon>Embryophyta</taxon>
        <taxon>Tracheophyta</taxon>
        <taxon>Spermatophyta</taxon>
        <taxon>Magnoliopsida</taxon>
        <taxon>Liliopsida</taxon>
        <taxon>Zingiberales</taxon>
        <taxon>Musaceae</taxon>
        <taxon>Musa</taxon>
    </lineage>
</organism>
<feature type="compositionally biased region" description="Polar residues" evidence="1">
    <location>
        <begin position="11"/>
        <end position="27"/>
    </location>
</feature>
<accession>A0A9E7I265</accession>
<evidence type="ECO:0000313" key="2">
    <source>
        <dbReference type="EMBL" id="URE41263.1"/>
    </source>
</evidence>